<sequence length="228" mass="26272">MDQHSPIQGNRGGRHRVERYSDAYTYQEQYLRRYPEHYTEQYPDQRSGQYVDQRPMPYSERCAAARYADPYQDQQHQDPYRPFADKYPERYVRQYPERSIDYAESRGERCNAYQSSSLFADPRTVRQDMPPLPQQMPPPPPSVQSAPPPVPPPPPAPKKSRAREAPAIQLGSVPENMLGSPELPSVGSRDHRLGQCKPCAFLVKGCQNGIMCKFCHLCDAGEKMLWRK</sequence>
<feature type="region of interest" description="Disordered" evidence="1">
    <location>
        <begin position="114"/>
        <end position="164"/>
    </location>
</feature>
<gene>
    <name evidence="2" type="primary">hpaIIM</name>
    <name evidence="2" type="ORF">SNAT2548_LOCUS11085</name>
</gene>
<proteinExistence type="predicted"/>
<protein>
    <submittedName>
        <fullName evidence="2">HpaIIM protein</fullName>
    </submittedName>
</protein>
<evidence type="ECO:0000256" key="1">
    <source>
        <dbReference type="SAM" id="MobiDB-lite"/>
    </source>
</evidence>
<accession>A0A812LEB1</accession>
<evidence type="ECO:0000313" key="3">
    <source>
        <dbReference type="Proteomes" id="UP000604046"/>
    </source>
</evidence>
<reference evidence="2" key="1">
    <citation type="submission" date="2021-02" db="EMBL/GenBank/DDBJ databases">
        <authorList>
            <person name="Dougan E. K."/>
            <person name="Rhodes N."/>
            <person name="Thang M."/>
            <person name="Chan C."/>
        </authorList>
    </citation>
    <scope>NUCLEOTIDE SEQUENCE</scope>
</reference>
<feature type="compositionally biased region" description="Pro residues" evidence="1">
    <location>
        <begin position="130"/>
        <end position="157"/>
    </location>
</feature>
<feature type="region of interest" description="Disordered" evidence="1">
    <location>
        <begin position="1"/>
        <end position="21"/>
    </location>
</feature>
<evidence type="ECO:0000313" key="2">
    <source>
        <dbReference type="EMBL" id="CAE7242223.1"/>
    </source>
</evidence>
<comment type="caution">
    <text evidence="2">The sequence shown here is derived from an EMBL/GenBank/DDBJ whole genome shotgun (WGS) entry which is preliminary data.</text>
</comment>
<dbReference type="OrthoDB" id="10405022at2759"/>
<dbReference type="Proteomes" id="UP000604046">
    <property type="component" value="Unassembled WGS sequence"/>
</dbReference>
<name>A0A812LEB1_9DINO</name>
<dbReference type="AlphaFoldDB" id="A0A812LEB1"/>
<keyword evidence="3" id="KW-1185">Reference proteome</keyword>
<dbReference type="EMBL" id="CAJNDS010000964">
    <property type="protein sequence ID" value="CAE7242223.1"/>
    <property type="molecule type" value="Genomic_DNA"/>
</dbReference>
<organism evidence="2 3">
    <name type="scientific">Symbiodinium natans</name>
    <dbReference type="NCBI Taxonomy" id="878477"/>
    <lineage>
        <taxon>Eukaryota</taxon>
        <taxon>Sar</taxon>
        <taxon>Alveolata</taxon>
        <taxon>Dinophyceae</taxon>
        <taxon>Suessiales</taxon>
        <taxon>Symbiodiniaceae</taxon>
        <taxon>Symbiodinium</taxon>
    </lineage>
</organism>